<dbReference type="GO" id="GO:0006310">
    <property type="term" value="P:DNA recombination"/>
    <property type="evidence" value="ECO:0007669"/>
    <property type="project" value="UniProtKB-KW"/>
</dbReference>
<dbReference type="InterPro" id="IPR013762">
    <property type="entry name" value="Integrase-like_cat_sf"/>
</dbReference>
<dbReference type="GO" id="GO:0003677">
    <property type="term" value="F:DNA binding"/>
    <property type="evidence" value="ECO:0007669"/>
    <property type="project" value="UniProtKB-KW"/>
</dbReference>
<evidence type="ECO:0000256" key="4">
    <source>
        <dbReference type="ARBA" id="ARBA00023172"/>
    </source>
</evidence>
<comment type="similarity">
    <text evidence="1">Belongs to the 'phage' integrase family.</text>
</comment>
<keyword evidence="3" id="KW-0238">DNA-binding</keyword>
<dbReference type="Gene3D" id="1.10.150.130">
    <property type="match status" value="1"/>
</dbReference>
<evidence type="ECO:0000313" key="7">
    <source>
        <dbReference type="Proteomes" id="UP000305836"/>
    </source>
</evidence>
<feature type="domain" description="Phage integrase central" evidence="5">
    <location>
        <begin position="102"/>
        <end position="179"/>
    </location>
</feature>
<keyword evidence="7" id="KW-1185">Reference proteome</keyword>
<accession>A0A4U3M276</accession>
<dbReference type="GO" id="GO:0015074">
    <property type="term" value="P:DNA integration"/>
    <property type="evidence" value="ECO:0007669"/>
    <property type="project" value="UniProtKB-KW"/>
</dbReference>
<gene>
    <name evidence="6" type="ORF">FDA38_08775</name>
</gene>
<dbReference type="InterPro" id="IPR053876">
    <property type="entry name" value="Phage_int_M"/>
</dbReference>
<evidence type="ECO:0000259" key="5">
    <source>
        <dbReference type="Pfam" id="PF22022"/>
    </source>
</evidence>
<dbReference type="InterPro" id="IPR050808">
    <property type="entry name" value="Phage_Integrase"/>
</dbReference>
<evidence type="ECO:0000256" key="2">
    <source>
        <dbReference type="ARBA" id="ARBA00022908"/>
    </source>
</evidence>
<evidence type="ECO:0000313" key="6">
    <source>
        <dbReference type="EMBL" id="TKK82835.1"/>
    </source>
</evidence>
<keyword evidence="2" id="KW-0229">DNA integration</keyword>
<dbReference type="RefSeq" id="WP_137253524.1">
    <property type="nucleotide sequence ID" value="NZ_JBHSPQ010000001.1"/>
</dbReference>
<dbReference type="Proteomes" id="UP000305836">
    <property type="component" value="Unassembled WGS sequence"/>
</dbReference>
<evidence type="ECO:0000256" key="1">
    <source>
        <dbReference type="ARBA" id="ARBA00008857"/>
    </source>
</evidence>
<dbReference type="InterPro" id="IPR011010">
    <property type="entry name" value="DNA_brk_join_enz"/>
</dbReference>
<name>A0A4U3M276_9ACTN</name>
<evidence type="ECO:0000256" key="3">
    <source>
        <dbReference type="ARBA" id="ARBA00023125"/>
    </source>
</evidence>
<dbReference type="PANTHER" id="PTHR30629">
    <property type="entry name" value="PROPHAGE INTEGRASE"/>
    <property type="match status" value="1"/>
</dbReference>
<dbReference type="OrthoDB" id="4326943at2"/>
<dbReference type="PANTHER" id="PTHR30629:SF2">
    <property type="entry name" value="PROPHAGE INTEGRASE INTS-RELATED"/>
    <property type="match status" value="1"/>
</dbReference>
<comment type="caution">
    <text evidence="6">The sequence shown here is derived from an EMBL/GenBank/DDBJ whole genome shotgun (WGS) entry which is preliminary data.</text>
</comment>
<organism evidence="6 7">
    <name type="scientific">Kribbella jiaozuonensis</name>
    <dbReference type="NCBI Taxonomy" id="2575441"/>
    <lineage>
        <taxon>Bacteria</taxon>
        <taxon>Bacillati</taxon>
        <taxon>Actinomycetota</taxon>
        <taxon>Actinomycetes</taxon>
        <taxon>Propionibacteriales</taxon>
        <taxon>Kribbellaceae</taxon>
        <taxon>Kribbella</taxon>
    </lineage>
</organism>
<dbReference type="Gene3D" id="1.10.443.10">
    <property type="entry name" value="Intergrase catalytic core"/>
    <property type="match status" value="1"/>
</dbReference>
<sequence length="302" mass="33018">MARPPLQIGSWGKTSTWIAETDSKGKPVKHKSQARFRDHDGHIRPVSAYGKTKTAAERALLKKLQDRANTSQSGELTALHKINHLLDLWEKRFEGLIADGKRSPTSLDTYRRALKNHVRPAIGELRIGEATTPRLDTVLAKIKSTGGPSIAKTCRAIISGAMKLAVRYGALTVNPVREVDAIEAPTKNPPRALTREEVTLLRQSLAADQRAVEADIPDLTTFMLGTGVRIGESLAVLWHQVDFEAGTVEVTHTIARLTGEGLIRKVSRTGSDHSMCSRASRCRRRGVSGLDGLVGGWGDDRE</sequence>
<keyword evidence="4" id="KW-0233">DNA recombination</keyword>
<dbReference type="SUPFAM" id="SSF56349">
    <property type="entry name" value="DNA breaking-rejoining enzymes"/>
    <property type="match status" value="1"/>
</dbReference>
<protein>
    <recommendedName>
        <fullName evidence="5">Phage integrase central domain-containing protein</fullName>
    </recommendedName>
</protein>
<dbReference type="AlphaFoldDB" id="A0A4U3M276"/>
<dbReference type="InterPro" id="IPR010998">
    <property type="entry name" value="Integrase_recombinase_N"/>
</dbReference>
<dbReference type="Pfam" id="PF22022">
    <property type="entry name" value="Phage_int_M"/>
    <property type="match status" value="1"/>
</dbReference>
<reference evidence="6 7" key="1">
    <citation type="submission" date="2019-04" db="EMBL/GenBank/DDBJ databases">
        <title>Kribbella sp. NEAU-THZ 27 nov., a novel actinomycete isolated from soil.</title>
        <authorList>
            <person name="Duan L."/>
        </authorList>
    </citation>
    <scope>NUCLEOTIDE SEQUENCE [LARGE SCALE GENOMIC DNA]</scope>
    <source>
        <strain evidence="7">NEAU-THZ27</strain>
    </source>
</reference>
<proteinExistence type="inferred from homology"/>
<dbReference type="EMBL" id="SZPZ01000001">
    <property type="protein sequence ID" value="TKK82835.1"/>
    <property type="molecule type" value="Genomic_DNA"/>
</dbReference>